<reference evidence="1 2" key="1">
    <citation type="journal article" date="2020" name="Sci. Rep.">
        <title>A novel cyanobacterial geosmin producer, revising GeoA distribution and dispersion patterns in Bacteria.</title>
        <authorList>
            <person name="Churro C."/>
            <person name="Semedo-Aguiar A.P."/>
            <person name="Silva A.D."/>
            <person name="Pereira-Leal J.B."/>
            <person name="Leite R.B."/>
        </authorList>
    </citation>
    <scope>NUCLEOTIDE SEQUENCE [LARGE SCALE GENOMIC DNA]</scope>
    <source>
        <strain evidence="1 2">IPMA8</strain>
    </source>
</reference>
<dbReference type="Proteomes" id="UP000702425">
    <property type="component" value="Unassembled WGS sequence"/>
</dbReference>
<comment type="caution">
    <text evidence="1">The sequence shown here is derived from an EMBL/GenBank/DDBJ whole genome shotgun (WGS) entry which is preliminary data.</text>
</comment>
<name>A0ABX2CQW5_9CYAN</name>
<proteinExistence type="predicted"/>
<dbReference type="EMBL" id="SRRZ01000003">
    <property type="protein sequence ID" value="NQE32586.1"/>
    <property type="molecule type" value="Genomic_DNA"/>
</dbReference>
<accession>A0ABX2CQW5</accession>
<keyword evidence="2" id="KW-1185">Reference proteome</keyword>
<gene>
    <name evidence="1" type="ORF">E5S67_00302</name>
</gene>
<sequence>MSSIMTVFVAVMDNLPAHKLASILRAMIETVGASVICLSPYSRLF</sequence>
<evidence type="ECO:0008006" key="3">
    <source>
        <dbReference type="Google" id="ProtNLM"/>
    </source>
</evidence>
<evidence type="ECO:0000313" key="1">
    <source>
        <dbReference type="EMBL" id="NQE32586.1"/>
    </source>
</evidence>
<organism evidence="1 2">
    <name type="scientific">Microcoleus asticus IPMA8</name>
    <dbReference type="NCBI Taxonomy" id="2563858"/>
    <lineage>
        <taxon>Bacteria</taxon>
        <taxon>Bacillati</taxon>
        <taxon>Cyanobacteriota</taxon>
        <taxon>Cyanophyceae</taxon>
        <taxon>Oscillatoriophycideae</taxon>
        <taxon>Oscillatoriales</taxon>
        <taxon>Microcoleaceae</taxon>
        <taxon>Microcoleus</taxon>
        <taxon>Microcoleus asticus</taxon>
    </lineage>
</organism>
<protein>
    <recommendedName>
        <fullName evidence="3">Transposase</fullName>
    </recommendedName>
</protein>
<evidence type="ECO:0000313" key="2">
    <source>
        <dbReference type="Proteomes" id="UP000702425"/>
    </source>
</evidence>